<organism evidence="3">
    <name type="scientific">uncultured Actinomycetospora sp</name>
    <dbReference type="NCBI Taxonomy" id="1135996"/>
    <lineage>
        <taxon>Bacteria</taxon>
        <taxon>Bacillati</taxon>
        <taxon>Actinomycetota</taxon>
        <taxon>Actinomycetes</taxon>
        <taxon>Pseudonocardiales</taxon>
        <taxon>Pseudonocardiaceae</taxon>
        <taxon>Actinomycetospora</taxon>
        <taxon>environmental samples</taxon>
    </lineage>
</organism>
<sequence>LVPEPRRSEPAVSARVPQRQHHGLPPALRAGVLAAAVALPVMLILAAGPGAGGLLVLPLLLVLLGGLRHGGPGGPGHGHGHGPGRW</sequence>
<accession>A0A6J4JHD3</accession>
<dbReference type="EMBL" id="CADCTH010000449">
    <property type="protein sequence ID" value="CAA9279955.1"/>
    <property type="molecule type" value="Genomic_DNA"/>
</dbReference>
<evidence type="ECO:0000256" key="2">
    <source>
        <dbReference type="SAM" id="Phobius"/>
    </source>
</evidence>
<keyword evidence="2" id="KW-0472">Membrane</keyword>
<feature type="transmembrane region" description="Helical" evidence="2">
    <location>
        <begin position="32"/>
        <end position="64"/>
    </location>
</feature>
<name>A0A6J4JHD3_9PSEU</name>
<evidence type="ECO:0000313" key="3">
    <source>
        <dbReference type="EMBL" id="CAA9279955.1"/>
    </source>
</evidence>
<keyword evidence="2" id="KW-0812">Transmembrane</keyword>
<proteinExistence type="predicted"/>
<feature type="region of interest" description="Disordered" evidence="1">
    <location>
        <begin position="1"/>
        <end position="23"/>
    </location>
</feature>
<reference evidence="3" key="1">
    <citation type="submission" date="2020-02" db="EMBL/GenBank/DDBJ databases">
        <authorList>
            <person name="Meier V. D."/>
        </authorList>
    </citation>
    <scope>NUCLEOTIDE SEQUENCE</scope>
    <source>
        <strain evidence="3">AVDCRST_MAG54</strain>
    </source>
</reference>
<feature type="non-terminal residue" evidence="3">
    <location>
        <position position="1"/>
    </location>
</feature>
<protein>
    <submittedName>
        <fullName evidence="3">Uncharacterized protein</fullName>
    </submittedName>
</protein>
<evidence type="ECO:0000256" key="1">
    <source>
        <dbReference type="SAM" id="MobiDB-lite"/>
    </source>
</evidence>
<keyword evidence="2" id="KW-1133">Transmembrane helix</keyword>
<gene>
    <name evidence="3" type="ORF">AVDCRST_MAG54-3520</name>
</gene>
<dbReference type="AlphaFoldDB" id="A0A6J4JHD3"/>